<name>A0A7H1B5N5_9ACTN</name>
<organism evidence="6 7">
    <name type="scientific">Streptomyces xanthii</name>
    <dbReference type="NCBI Taxonomy" id="2768069"/>
    <lineage>
        <taxon>Bacteria</taxon>
        <taxon>Bacillati</taxon>
        <taxon>Actinomycetota</taxon>
        <taxon>Actinomycetes</taxon>
        <taxon>Kitasatosporales</taxon>
        <taxon>Streptomycetaceae</taxon>
        <taxon>Streptomyces</taxon>
    </lineage>
</organism>
<keyword evidence="1" id="KW-0808">Transferase</keyword>
<evidence type="ECO:0000256" key="2">
    <source>
        <dbReference type="ARBA" id="ARBA00022741"/>
    </source>
</evidence>
<accession>A0A7H1B5N5</accession>
<protein>
    <submittedName>
        <fullName evidence="6">1,4-alpha-glucan branching protein</fullName>
    </submittedName>
</protein>
<evidence type="ECO:0000256" key="4">
    <source>
        <dbReference type="ARBA" id="ARBA00022840"/>
    </source>
</evidence>
<dbReference type="Proteomes" id="UP000516428">
    <property type="component" value="Chromosome"/>
</dbReference>
<dbReference type="GO" id="GO:0016301">
    <property type="term" value="F:kinase activity"/>
    <property type="evidence" value="ECO:0007669"/>
    <property type="project" value="UniProtKB-KW"/>
</dbReference>
<dbReference type="GO" id="GO:0005524">
    <property type="term" value="F:ATP binding"/>
    <property type="evidence" value="ECO:0007669"/>
    <property type="project" value="UniProtKB-KW"/>
</dbReference>
<keyword evidence="7" id="KW-1185">Reference proteome</keyword>
<feature type="domain" description="Maltokinase N-terminal cap" evidence="5">
    <location>
        <begin position="20"/>
        <end position="107"/>
    </location>
</feature>
<gene>
    <name evidence="6" type="ORF">IAG42_10655</name>
</gene>
<sequence>MAIIHHTTLKPTKLELLTDWLPHRPWYRGAGTPELSRTGGFRLDDPAGEVGMEFMAVTDTSGPEPVTYHVPMAYRGAPLPDAPADALIGTTEHGVLGKRWIYDGMADPVLLTELGRLLRGEAPAHAQSVDGALDPTVGVRLAPGAETGRPEAVRVLAETRTDEALAPGVTGEVSARWRTGDEDGPLIRGVFVRFRTE</sequence>
<keyword evidence="2" id="KW-0547">Nucleotide-binding</keyword>
<evidence type="ECO:0000313" key="7">
    <source>
        <dbReference type="Proteomes" id="UP000516428"/>
    </source>
</evidence>
<keyword evidence="4" id="KW-0067">ATP-binding</keyword>
<evidence type="ECO:0000313" key="6">
    <source>
        <dbReference type="EMBL" id="QNS04040.1"/>
    </source>
</evidence>
<dbReference type="Pfam" id="PF18085">
    <property type="entry name" value="Mak_N_cap"/>
    <property type="match status" value="1"/>
</dbReference>
<evidence type="ECO:0000259" key="5">
    <source>
        <dbReference type="Pfam" id="PF18085"/>
    </source>
</evidence>
<dbReference type="AlphaFoldDB" id="A0A7H1B5N5"/>
<evidence type="ECO:0000256" key="1">
    <source>
        <dbReference type="ARBA" id="ARBA00022679"/>
    </source>
</evidence>
<reference evidence="6 7" key="1">
    <citation type="submission" date="2020-09" db="EMBL/GenBank/DDBJ databases">
        <title>A novel species.</title>
        <authorList>
            <person name="Gao J."/>
        </authorList>
    </citation>
    <scope>NUCLEOTIDE SEQUENCE [LARGE SCALE GENOMIC DNA]</scope>
    <source>
        <strain evidence="6 7">CRXT-Y-14</strain>
    </source>
</reference>
<evidence type="ECO:0000256" key="3">
    <source>
        <dbReference type="ARBA" id="ARBA00022777"/>
    </source>
</evidence>
<dbReference type="EMBL" id="CP061281">
    <property type="protein sequence ID" value="QNS04040.1"/>
    <property type="molecule type" value="Genomic_DNA"/>
</dbReference>
<proteinExistence type="predicted"/>
<dbReference type="KEGG" id="sxn:IAG42_10655"/>
<dbReference type="RefSeq" id="WP_188336782.1">
    <property type="nucleotide sequence ID" value="NZ_CP061281.1"/>
</dbReference>
<keyword evidence="3" id="KW-0418">Kinase</keyword>
<dbReference type="InterPro" id="IPR040999">
    <property type="entry name" value="Mak_N_cap"/>
</dbReference>